<name>A0A183AYU0_9TREM</name>
<dbReference type="Gene3D" id="2.80.10.50">
    <property type="match status" value="1"/>
</dbReference>
<dbReference type="PROSITE" id="PS50919">
    <property type="entry name" value="MIR"/>
    <property type="match status" value="2"/>
</dbReference>
<dbReference type="Proteomes" id="UP000272942">
    <property type="component" value="Unassembled WGS sequence"/>
</dbReference>
<proteinExistence type="predicted"/>
<reference evidence="6" key="1">
    <citation type="submission" date="2016-06" db="UniProtKB">
        <authorList>
            <consortium name="WormBaseParasite"/>
        </authorList>
    </citation>
    <scope>IDENTIFICATION</scope>
</reference>
<evidence type="ECO:0000259" key="3">
    <source>
        <dbReference type="PROSITE" id="PS50919"/>
    </source>
</evidence>
<dbReference type="AlphaFoldDB" id="A0A183AYU0"/>
<accession>A0A183AYU0</accession>
<dbReference type="SUPFAM" id="SSF82109">
    <property type="entry name" value="MIR domain"/>
    <property type="match status" value="1"/>
</dbReference>
<keyword evidence="1" id="KW-0732">Signal</keyword>
<keyword evidence="2" id="KW-0677">Repeat</keyword>
<dbReference type="InterPro" id="IPR016093">
    <property type="entry name" value="MIR_motif"/>
</dbReference>
<gene>
    <name evidence="4" type="ORF">ECPE_LOCUS12125</name>
</gene>
<evidence type="ECO:0000313" key="4">
    <source>
        <dbReference type="EMBL" id="VDP89370.1"/>
    </source>
</evidence>
<dbReference type="WBParaSite" id="ECPE_0001216101-mRNA-1">
    <property type="protein sequence ID" value="ECPE_0001216101-mRNA-1"/>
    <property type="gene ID" value="ECPE_0001216101"/>
</dbReference>
<dbReference type="Pfam" id="PF02815">
    <property type="entry name" value="MIR"/>
    <property type="match status" value="1"/>
</dbReference>
<evidence type="ECO:0000256" key="2">
    <source>
        <dbReference type="ARBA" id="ARBA00022737"/>
    </source>
</evidence>
<feature type="domain" description="MIR" evidence="3">
    <location>
        <begin position="97"/>
        <end position="151"/>
    </location>
</feature>
<feature type="domain" description="MIR" evidence="3">
    <location>
        <begin position="41"/>
        <end position="96"/>
    </location>
</feature>
<dbReference type="SMART" id="SM00472">
    <property type="entry name" value="MIR"/>
    <property type="match status" value="2"/>
</dbReference>
<reference evidence="4 5" key="2">
    <citation type="submission" date="2018-11" db="EMBL/GenBank/DDBJ databases">
        <authorList>
            <consortium name="Pathogen Informatics"/>
        </authorList>
    </citation>
    <scope>NUCLEOTIDE SEQUENCE [LARGE SCALE GENOMIC DNA]</scope>
    <source>
        <strain evidence="4 5">Egypt</strain>
    </source>
</reference>
<organism evidence="6">
    <name type="scientific">Echinostoma caproni</name>
    <dbReference type="NCBI Taxonomy" id="27848"/>
    <lineage>
        <taxon>Eukaryota</taxon>
        <taxon>Metazoa</taxon>
        <taxon>Spiralia</taxon>
        <taxon>Lophotrochozoa</taxon>
        <taxon>Platyhelminthes</taxon>
        <taxon>Trematoda</taxon>
        <taxon>Digenea</taxon>
        <taxon>Plagiorchiida</taxon>
        <taxon>Echinostomata</taxon>
        <taxon>Echinostomatoidea</taxon>
        <taxon>Echinostomatidae</taxon>
        <taxon>Echinostoma</taxon>
    </lineage>
</organism>
<keyword evidence="5" id="KW-1185">Reference proteome</keyword>
<evidence type="ECO:0000256" key="1">
    <source>
        <dbReference type="ARBA" id="ARBA00022729"/>
    </source>
</evidence>
<dbReference type="InterPro" id="IPR036300">
    <property type="entry name" value="MIR_dom_sf"/>
</dbReference>
<evidence type="ECO:0000313" key="5">
    <source>
        <dbReference type="Proteomes" id="UP000272942"/>
    </source>
</evidence>
<protein>
    <submittedName>
        <fullName evidence="6">Stromal cell-derived factor 2</fullName>
    </submittedName>
</protein>
<dbReference type="PANTHER" id="PTHR46809:SF2">
    <property type="entry name" value="GH21273P"/>
    <property type="match status" value="1"/>
</dbReference>
<dbReference type="PANTHER" id="PTHR46809">
    <property type="entry name" value="STROMAL CELL-DERIVED FACTOR 2-LIKE PROTEIN"/>
    <property type="match status" value="1"/>
</dbReference>
<sequence>MFCLVYCIVHSFSNGKTFSLITTVSLIQILERNGSPQCARGRSVKCGQRIRLMHIVTRKNLHSHHFRSPLSEAYEVSAFGDDGVGDSGDDWQVVCEGSHWRRGSKIRLKHIATEGYLSVSGRQYNKPIAGQHEVCVVTSASSSTYWIAGEGVYMHPQDNSSQLSSHDSDHDEL</sequence>
<dbReference type="EMBL" id="UZAN01052203">
    <property type="protein sequence ID" value="VDP89370.1"/>
    <property type="molecule type" value="Genomic_DNA"/>
</dbReference>
<evidence type="ECO:0000313" key="6">
    <source>
        <dbReference type="WBParaSite" id="ECPE_0001216101-mRNA-1"/>
    </source>
</evidence>
<dbReference type="OrthoDB" id="5588846at2759"/>